<dbReference type="PANTHER" id="PTHR20923:SF1">
    <property type="entry name" value="G PATCH DOMAIN AND ANKYRIN REPEAT-CONTAINING PROTEIN 1"/>
    <property type="match status" value="1"/>
</dbReference>
<evidence type="ECO:0000313" key="2">
    <source>
        <dbReference type="EMBL" id="KAK3670201.1"/>
    </source>
</evidence>
<evidence type="ECO:0000259" key="1">
    <source>
        <dbReference type="PROSITE" id="PS50174"/>
    </source>
</evidence>
<dbReference type="EMBL" id="JAUTXT010000061">
    <property type="protein sequence ID" value="KAK3670201.1"/>
    <property type="molecule type" value="Genomic_DNA"/>
</dbReference>
<reference evidence="2" key="1">
    <citation type="submission" date="2023-07" db="EMBL/GenBank/DDBJ databases">
        <title>Black Yeasts Isolated from many extreme environments.</title>
        <authorList>
            <person name="Coleine C."/>
            <person name="Stajich J.E."/>
            <person name="Selbmann L."/>
        </authorList>
    </citation>
    <scope>NUCLEOTIDE SEQUENCE</scope>
    <source>
        <strain evidence="2">CCFEE 5485</strain>
    </source>
</reference>
<sequence length="242" mass="26707">MATTSDDEYEIPLRDQRYFGAGIKRKRILFVASTSDEAILTPTRPATTTTTTAADRYLAIVLKTPKVDALTADHAVGGEVAGDQLKTDDPTCNICHRPMTAEDTTQSHSTSIAHQICLQHSHPPSHVDRTRKGLAVLENQGWDPDSRLGLGAAGEGRLYPVRATENPNKAGLGARFAKPKPIEKPIRLDAGKTRLMEQEGKKTAERLRNAFQRSEEVEKYLSGEQANHILDLAAFRRAKTRR</sequence>
<dbReference type="GO" id="GO:0003676">
    <property type="term" value="F:nucleic acid binding"/>
    <property type="evidence" value="ECO:0007669"/>
    <property type="project" value="InterPro"/>
</dbReference>
<protein>
    <recommendedName>
        <fullName evidence="1">G-patch domain-containing protein</fullName>
    </recommendedName>
</protein>
<organism evidence="2 3">
    <name type="scientific">Recurvomyces mirabilis</name>
    <dbReference type="NCBI Taxonomy" id="574656"/>
    <lineage>
        <taxon>Eukaryota</taxon>
        <taxon>Fungi</taxon>
        <taxon>Dikarya</taxon>
        <taxon>Ascomycota</taxon>
        <taxon>Pezizomycotina</taxon>
        <taxon>Dothideomycetes</taxon>
        <taxon>Dothideomycetidae</taxon>
        <taxon>Mycosphaerellales</taxon>
        <taxon>Teratosphaeriaceae</taxon>
        <taxon>Recurvomyces</taxon>
    </lineage>
</organism>
<proteinExistence type="predicted"/>
<gene>
    <name evidence="2" type="ORF">LTR78_009957</name>
</gene>
<name>A0AAE0TT19_9PEZI</name>
<dbReference type="InterPro" id="IPR039146">
    <property type="entry name" value="GPANK1"/>
</dbReference>
<dbReference type="PROSITE" id="PS50174">
    <property type="entry name" value="G_PATCH"/>
    <property type="match status" value="1"/>
</dbReference>
<dbReference type="PANTHER" id="PTHR20923">
    <property type="entry name" value="BAT4 PROTEIN-RELATED"/>
    <property type="match status" value="1"/>
</dbReference>
<dbReference type="InterPro" id="IPR000467">
    <property type="entry name" value="G_patch_dom"/>
</dbReference>
<feature type="domain" description="G-patch" evidence="1">
    <location>
        <begin position="129"/>
        <end position="177"/>
    </location>
</feature>
<dbReference type="Pfam" id="PF01585">
    <property type="entry name" value="G-patch"/>
    <property type="match status" value="1"/>
</dbReference>
<keyword evidence="3" id="KW-1185">Reference proteome</keyword>
<comment type="caution">
    <text evidence="2">The sequence shown here is derived from an EMBL/GenBank/DDBJ whole genome shotgun (WGS) entry which is preliminary data.</text>
</comment>
<accession>A0AAE0TT19</accession>
<evidence type="ECO:0000313" key="3">
    <source>
        <dbReference type="Proteomes" id="UP001274830"/>
    </source>
</evidence>
<dbReference type="AlphaFoldDB" id="A0AAE0TT19"/>
<dbReference type="Proteomes" id="UP001274830">
    <property type="component" value="Unassembled WGS sequence"/>
</dbReference>